<sequence length="111" mass="12274">MRLRNRRNGPQEEPAASGEEESSGSGESEDNDHDYVARNGAASLYSLPKRLTRSAAATVQKVRSHSHKPATTSEPSRKRQRGHKQQEEEENEEEDEDDGDEVGAEGGQLSR</sequence>
<evidence type="ECO:0008006" key="4">
    <source>
        <dbReference type="Google" id="ProtNLM"/>
    </source>
</evidence>
<keyword evidence="3" id="KW-1185">Reference proteome</keyword>
<evidence type="ECO:0000256" key="1">
    <source>
        <dbReference type="SAM" id="MobiDB-lite"/>
    </source>
</evidence>
<feature type="compositionally biased region" description="Acidic residues" evidence="1">
    <location>
        <begin position="87"/>
        <end position="103"/>
    </location>
</feature>
<name>A0ABQ7GA22_DUNSA</name>
<organism evidence="2 3">
    <name type="scientific">Dunaliella salina</name>
    <name type="common">Green alga</name>
    <name type="synonym">Protococcus salinus</name>
    <dbReference type="NCBI Taxonomy" id="3046"/>
    <lineage>
        <taxon>Eukaryota</taxon>
        <taxon>Viridiplantae</taxon>
        <taxon>Chlorophyta</taxon>
        <taxon>core chlorophytes</taxon>
        <taxon>Chlorophyceae</taxon>
        <taxon>CS clade</taxon>
        <taxon>Chlamydomonadales</taxon>
        <taxon>Dunaliellaceae</taxon>
        <taxon>Dunaliella</taxon>
    </lineage>
</organism>
<evidence type="ECO:0000313" key="3">
    <source>
        <dbReference type="Proteomes" id="UP000815325"/>
    </source>
</evidence>
<comment type="caution">
    <text evidence="2">The sequence shown here is derived from an EMBL/GenBank/DDBJ whole genome shotgun (WGS) entry which is preliminary data.</text>
</comment>
<proteinExistence type="predicted"/>
<dbReference type="Proteomes" id="UP000815325">
    <property type="component" value="Unassembled WGS sequence"/>
</dbReference>
<gene>
    <name evidence="2" type="ORF">DUNSADRAFT_13126</name>
</gene>
<protein>
    <recommendedName>
        <fullName evidence="4">Encoded protein</fullName>
    </recommendedName>
</protein>
<accession>A0ABQ7GA22</accession>
<evidence type="ECO:0000313" key="2">
    <source>
        <dbReference type="EMBL" id="KAF5831451.1"/>
    </source>
</evidence>
<feature type="compositionally biased region" description="Acidic residues" evidence="1">
    <location>
        <begin position="18"/>
        <end position="32"/>
    </location>
</feature>
<feature type="region of interest" description="Disordered" evidence="1">
    <location>
        <begin position="1"/>
        <end position="111"/>
    </location>
</feature>
<dbReference type="EMBL" id="MU069948">
    <property type="protein sequence ID" value="KAF5831451.1"/>
    <property type="molecule type" value="Genomic_DNA"/>
</dbReference>
<reference evidence="2" key="1">
    <citation type="submission" date="2017-08" db="EMBL/GenBank/DDBJ databases">
        <authorList>
            <person name="Polle J.E."/>
            <person name="Barry K."/>
            <person name="Cushman J."/>
            <person name="Schmutz J."/>
            <person name="Tran D."/>
            <person name="Hathwaick L.T."/>
            <person name="Yim W.C."/>
            <person name="Jenkins J."/>
            <person name="Mckie-Krisberg Z.M."/>
            <person name="Prochnik S."/>
            <person name="Lindquist E."/>
            <person name="Dockter R.B."/>
            <person name="Adam C."/>
            <person name="Molina H."/>
            <person name="Bunkerborg J."/>
            <person name="Jin E."/>
            <person name="Buchheim M."/>
            <person name="Magnuson J."/>
        </authorList>
    </citation>
    <scope>NUCLEOTIDE SEQUENCE</scope>
    <source>
        <strain evidence="2">CCAP 19/18</strain>
    </source>
</reference>